<sequence length="351" mass="38917">MIGLFNSTYMNVNLAITMTCMINSTAISLLERSPIDNYTDNFDNVTELIEHVQAAEGAMNAIIPYLAVNYGVWPVFGARFVLGIGEAFIYPCINTIVSNWFPIEERSTAVALFTTGNQVALFLGNPIAARLCDSRFGWPAVYYFSDDCRVMKMEERQFLKKSALVVKKDTGTKSPAIPWSKIFSNRAFVAHLISTWILTTVVTVMMVYLPTYFKDVMLLSVIMNGIYTSLPMLCNFTFKLSWGVFIDKLKGKRVLTQTQAVKISQCFPTFGVALGLVPIALFATCQRPVLTLLLFCFTNMCLGAHTSGAYTSLLSLAPRFTPTLSSISVSCSMLAQLTTPFMVAAVKSRVR</sequence>
<dbReference type="Proteomes" id="UP000271162">
    <property type="component" value="Unassembled WGS sequence"/>
</dbReference>
<dbReference type="PANTHER" id="PTHR11662">
    <property type="entry name" value="SOLUTE CARRIER FAMILY 17"/>
    <property type="match status" value="1"/>
</dbReference>
<keyword evidence="4 5" id="KW-0472">Membrane</keyword>
<dbReference type="EMBL" id="UYSL01020011">
    <property type="protein sequence ID" value="VDL72064.1"/>
    <property type="molecule type" value="Genomic_DNA"/>
</dbReference>
<reference evidence="6 7" key="2">
    <citation type="submission" date="2018-11" db="EMBL/GenBank/DDBJ databases">
        <authorList>
            <consortium name="Pathogen Informatics"/>
        </authorList>
    </citation>
    <scope>NUCLEOTIDE SEQUENCE [LARGE SCALE GENOMIC DNA]</scope>
</reference>
<gene>
    <name evidence="6" type="ORF">NBR_LOCUS8475</name>
</gene>
<dbReference type="GO" id="GO:0016020">
    <property type="term" value="C:membrane"/>
    <property type="evidence" value="ECO:0007669"/>
    <property type="project" value="UniProtKB-SubCell"/>
</dbReference>
<comment type="subcellular location">
    <subcellularLocation>
        <location evidence="1">Membrane</location>
        <topology evidence="1">Multi-pass membrane protein</topology>
    </subcellularLocation>
</comment>
<dbReference type="GO" id="GO:0006820">
    <property type="term" value="P:monoatomic anion transport"/>
    <property type="evidence" value="ECO:0007669"/>
    <property type="project" value="TreeGrafter"/>
</dbReference>
<dbReference type="Gene3D" id="1.20.1250.20">
    <property type="entry name" value="MFS general substrate transporter like domains"/>
    <property type="match status" value="2"/>
</dbReference>
<evidence type="ECO:0000256" key="5">
    <source>
        <dbReference type="SAM" id="Phobius"/>
    </source>
</evidence>
<dbReference type="Pfam" id="PF07690">
    <property type="entry name" value="MFS_1"/>
    <property type="match status" value="2"/>
</dbReference>
<evidence type="ECO:0000313" key="7">
    <source>
        <dbReference type="Proteomes" id="UP000271162"/>
    </source>
</evidence>
<evidence type="ECO:0000313" key="8">
    <source>
        <dbReference type="WBParaSite" id="NBR_0000847401-mRNA-1"/>
    </source>
</evidence>
<proteinExistence type="predicted"/>
<feature type="transmembrane region" description="Helical" evidence="5">
    <location>
        <begin position="188"/>
        <end position="209"/>
    </location>
</feature>
<dbReference type="InterPro" id="IPR036259">
    <property type="entry name" value="MFS_trans_sf"/>
</dbReference>
<reference evidence="8" key="1">
    <citation type="submission" date="2016-04" db="UniProtKB">
        <authorList>
            <consortium name="WormBaseParasite"/>
        </authorList>
    </citation>
    <scope>IDENTIFICATION</scope>
</reference>
<evidence type="ECO:0000256" key="1">
    <source>
        <dbReference type="ARBA" id="ARBA00004141"/>
    </source>
</evidence>
<dbReference type="WBParaSite" id="NBR_0000847401-mRNA-1">
    <property type="protein sequence ID" value="NBR_0000847401-mRNA-1"/>
    <property type="gene ID" value="NBR_0000847401"/>
</dbReference>
<feature type="transmembrane region" description="Helical" evidence="5">
    <location>
        <begin position="221"/>
        <end position="245"/>
    </location>
</feature>
<dbReference type="PANTHER" id="PTHR11662:SF444">
    <property type="entry name" value="MAJOR FACILITATOR SUPERFAMILY (MFS) PROFILE DOMAIN-CONTAINING PROTEIN"/>
    <property type="match status" value="1"/>
</dbReference>
<evidence type="ECO:0000313" key="6">
    <source>
        <dbReference type="EMBL" id="VDL72064.1"/>
    </source>
</evidence>
<dbReference type="SUPFAM" id="SSF103473">
    <property type="entry name" value="MFS general substrate transporter"/>
    <property type="match status" value="1"/>
</dbReference>
<feature type="transmembrane region" description="Helical" evidence="5">
    <location>
        <begin position="289"/>
        <end position="310"/>
    </location>
</feature>
<accession>A0A158QYG9</accession>
<feature type="transmembrane region" description="Helical" evidence="5">
    <location>
        <begin position="266"/>
        <end position="283"/>
    </location>
</feature>
<dbReference type="InterPro" id="IPR011701">
    <property type="entry name" value="MFS"/>
</dbReference>
<organism evidence="8">
    <name type="scientific">Nippostrongylus brasiliensis</name>
    <name type="common">Rat hookworm</name>
    <dbReference type="NCBI Taxonomy" id="27835"/>
    <lineage>
        <taxon>Eukaryota</taxon>
        <taxon>Metazoa</taxon>
        <taxon>Ecdysozoa</taxon>
        <taxon>Nematoda</taxon>
        <taxon>Chromadorea</taxon>
        <taxon>Rhabditida</taxon>
        <taxon>Rhabditina</taxon>
        <taxon>Rhabditomorpha</taxon>
        <taxon>Strongyloidea</taxon>
        <taxon>Heligmosomidae</taxon>
        <taxon>Nippostrongylus</taxon>
    </lineage>
</organism>
<dbReference type="STRING" id="27835.A0A158QYG9"/>
<dbReference type="GO" id="GO:0022857">
    <property type="term" value="F:transmembrane transporter activity"/>
    <property type="evidence" value="ECO:0007669"/>
    <property type="project" value="InterPro"/>
</dbReference>
<evidence type="ECO:0000256" key="4">
    <source>
        <dbReference type="ARBA" id="ARBA00023136"/>
    </source>
</evidence>
<evidence type="ECO:0000256" key="3">
    <source>
        <dbReference type="ARBA" id="ARBA00022989"/>
    </source>
</evidence>
<protein>
    <submittedName>
        <fullName evidence="8">MFS domain-containing protein</fullName>
    </submittedName>
</protein>
<name>A0A158QYG9_NIPBR</name>
<dbReference type="AlphaFoldDB" id="A0A158QYG9"/>
<keyword evidence="7" id="KW-1185">Reference proteome</keyword>
<dbReference type="InterPro" id="IPR050382">
    <property type="entry name" value="MFS_Na/Anion_cotransporter"/>
</dbReference>
<keyword evidence="2 5" id="KW-0812">Transmembrane</keyword>
<evidence type="ECO:0000256" key="2">
    <source>
        <dbReference type="ARBA" id="ARBA00022692"/>
    </source>
</evidence>
<keyword evidence="3 5" id="KW-1133">Transmembrane helix</keyword>